<evidence type="ECO:0000256" key="7">
    <source>
        <dbReference type="ARBA" id="ARBA00022695"/>
    </source>
</evidence>
<dbReference type="GO" id="GO:0090071">
    <property type="term" value="P:negative regulation of ribosome biogenesis"/>
    <property type="evidence" value="ECO:0007669"/>
    <property type="project" value="UniProtKB-UniRule"/>
</dbReference>
<proteinExistence type="inferred from homology"/>
<dbReference type="GO" id="GO:0004515">
    <property type="term" value="F:nicotinate-nucleotide adenylyltransferase activity"/>
    <property type="evidence" value="ECO:0007669"/>
    <property type="project" value="UniProtKB-UniRule"/>
</dbReference>
<comment type="similarity">
    <text evidence="3 12">Belongs to the NadD family.</text>
</comment>
<name>A0A6S6SYM1_9BACT</name>
<dbReference type="GO" id="GO:0005737">
    <property type="term" value="C:cytoplasm"/>
    <property type="evidence" value="ECO:0007669"/>
    <property type="project" value="UniProtKB-SubCell"/>
</dbReference>
<comment type="function">
    <text evidence="1 12">Catalyzes the reversible adenylation of nicotinate mononucleotide (NaMN) to nicotinic acid adenine dinucleotide (NaAD).</text>
</comment>
<evidence type="ECO:0000256" key="3">
    <source>
        <dbReference type="ARBA" id="ARBA00009014"/>
    </source>
</evidence>
<keyword evidence="9 12" id="KW-0067">ATP-binding</keyword>
<dbReference type="HAMAP" id="MF_01477">
    <property type="entry name" value="Iojap_RsfS"/>
    <property type="match status" value="1"/>
</dbReference>
<dbReference type="NCBIfam" id="TIGR00090">
    <property type="entry name" value="rsfS_iojap_ybeB"/>
    <property type="match status" value="1"/>
</dbReference>
<reference evidence="15" key="1">
    <citation type="submission" date="2020-01" db="EMBL/GenBank/DDBJ databases">
        <authorList>
            <person name="Meier V. D."/>
            <person name="Meier V D."/>
        </authorList>
    </citation>
    <scope>NUCLEOTIDE SEQUENCE</scope>
    <source>
        <strain evidence="15">HLG_WM_MAG_04</strain>
    </source>
</reference>
<dbReference type="AlphaFoldDB" id="A0A6S6SYM1"/>
<gene>
    <name evidence="13" type="primary">rsfS</name>
    <name evidence="12" type="synonym">nadD</name>
    <name evidence="15" type="ORF">HELGO_WM5819</name>
</gene>
<evidence type="ECO:0000256" key="1">
    <source>
        <dbReference type="ARBA" id="ARBA00002324"/>
    </source>
</evidence>
<dbReference type="GO" id="GO:0042256">
    <property type="term" value="P:cytosolic ribosome assembly"/>
    <property type="evidence" value="ECO:0007669"/>
    <property type="project" value="UniProtKB-UniRule"/>
</dbReference>
<comment type="similarity">
    <text evidence="4 13">Belongs to the Iojap/RsfS family.</text>
</comment>
<accession>A0A6S6SYM1</accession>
<keyword evidence="13" id="KW-0810">Translation regulation</keyword>
<evidence type="ECO:0000256" key="13">
    <source>
        <dbReference type="HAMAP-Rule" id="MF_01477"/>
    </source>
</evidence>
<comment type="pathway">
    <text evidence="2 12">Cofactor biosynthesis; NAD(+) biosynthesis; deamido-NAD(+) from nicotinate D-ribonucleotide: step 1/1.</text>
</comment>
<comment type="function">
    <text evidence="13">Functions as a ribosomal silencing factor. Interacts with ribosomal protein uL14 (rplN), blocking formation of intersubunit bridge B8. Prevents association of the 30S and 50S ribosomal subunits and the formation of functional ribosomes, thus repressing translation.</text>
</comment>
<dbReference type="NCBIfam" id="TIGR00125">
    <property type="entry name" value="cyt_tran_rel"/>
    <property type="match status" value="1"/>
</dbReference>
<dbReference type="PANTHER" id="PTHR39321:SF3">
    <property type="entry name" value="PHOSPHOPANTETHEINE ADENYLYLTRANSFERASE"/>
    <property type="match status" value="1"/>
</dbReference>
<dbReference type="EMBL" id="CACVAX010000038">
    <property type="protein sequence ID" value="CAA6812171.1"/>
    <property type="molecule type" value="Genomic_DNA"/>
</dbReference>
<keyword evidence="6 12" id="KW-0808">Transferase</keyword>
<keyword evidence="13" id="KW-0678">Repressor</keyword>
<evidence type="ECO:0000256" key="6">
    <source>
        <dbReference type="ARBA" id="ARBA00022679"/>
    </source>
</evidence>
<dbReference type="GO" id="GO:0009435">
    <property type="term" value="P:NAD+ biosynthetic process"/>
    <property type="evidence" value="ECO:0007669"/>
    <property type="project" value="UniProtKB-UniRule"/>
</dbReference>
<keyword evidence="7 12" id="KW-0548">Nucleotidyltransferase</keyword>
<dbReference type="Gene3D" id="3.30.460.10">
    <property type="entry name" value="Beta Polymerase, domain 2"/>
    <property type="match status" value="1"/>
</dbReference>
<dbReference type="GO" id="GO:0005524">
    <property type="term" value="F:ATP binding"/>
    <property type="evidence" value="ECO:0007669"/>
    <property type="project" value="UniProtKB-KW"/>
</dbReference>
<dbReference type="GO" id="GO:0017148">
    <property type="term" value="P:negative regulation of translation"/>
    <property type="evidence" value="ECO:0007669"/>
    <property type="project" value="UniProtKB-UniRule"/>
</dbReference>
<keyword evidence="8 12" id="KW-0547">Nucleotide-binding</keyword>
<evidence type="ECO:0000256" key="9">
    <source>
        <dbReference type="ARBA" id="ARBA00022840"/>
    </source>
</evidence>
<dbReference type="InterPro" id="IPR043519">
    <property type="entry name" value="NT_sf"/>
</dbReference>
<evidence type="ECO:0000256" key="4">
    <source>
        <dbReference type="ARBA" id="ARBA00010574"/>
    </source>
</evidence>
<dbReference type="SUPFAM" id="SSF81301">
    <property type="entry name" value="Nucleotidyltransferase"/>
    <property type="match status" value="1"/>
</dbReference>
<evidence type="ECO:0000256" key="8">
    <source>
        <dbReference type="ARBA" id="ARBA00022741"/>
    </source>
</evidence>
<dbReference type="InterPro" id="IPR005248">
    <property type="entry name" value="NadD/NMNAT"/>
</dbReference>
<evidence type="ECO:0000256" key="2">
    <source>
        <dbReference type="ARBA" id="ARBA00005019"/>
    </source>
</evidence>
<sequence>MFKETRQSVALFGGSFDPPHLGHKTIVEEALKALEIDKVIVVPTFLNPFKKGSYFSTEERLRFSKELFASFDQVKVDDYEINQKKPTPTVETLKHFQEIYEVKYIIVGADNLENIEKWKAFDYLNAQITWLIATRNGYSVQSEKLRAFKILTIEVDLSSTQIRNNMTKESLYMGINEMSVQDRAERIVAFLDDKKADELEVFNLDEVDYIAKRVVIANAISSKHAAALADMLKKELKPLGEVFLHIDESDDWVVVDLGDILIHLMTSEARQTYSMEEFLTELSAGKFSSPYII</sequence>
<dbReference type="NCBIfam" id="TIGR00482">
    <property type="entry name" value="nicotinate (nicotinamide) nucleotide adenylyltransferase"/>
    <property type="match status" value="1"/>
</dbReference>
<keyword evidence="10 12" id="KW-0520">NAD</keyword>
<organism evidence="15">
    <name type="scientific">uncultured Sulfurovum sp</name>
    <dbReference type="NCBI Taxonomy" id="269237"/>
    <lineage>
        <taxon>Bacteria</taxon>
        <taxon>Pseudomonadati</taxon>
        <taxon>Campylobacterota</taxon>
        <taxon>Epsilonproteobacteria</taxon>
        <taxon>Campylobacterales</taxon>
        <taxon>Sulfurovaceae</taxon>
        <taxon>Sulfurovum</taxon>
        <taxon>environmental samples</taxon>
    </lineage>
</organism>
<keyword evidence="13" id="KW-0963">Cytoplasm</keyword>
<evidence type="ECO:0000313" key="15">
    <source>
        <dbReference type="EMBL" id="CAA6812171.1"/>
    </source>
</evidence>
<evidence type="ECO:0000259" key="14">
    <source>
        <dbReference type="Pfam" id="PF01467"/>
    </source>
</evidence>
<dbReference type="Pfam" id="PF02410">
    <property type="entry name" value="RsfS"/>
    <property type="match status" value="1"/>
</dbReference>
<comment type="subunit">
    <text evidence="13">Interacts with ribosomal protein uL14 (rplN).</text>
</comment>
<dbReference type="UniPathway" id="UPA00253">
    <property type="reaction ID" value="UER00332"/>
</dbReference>
<dbReference type="InterPro" id="IPR004394">
    <property type="entry name" value="Iojap/RsfS/C7orf30"/>
</dbReference>
<dbReference type="EC" id="2.7.7.18" evidence="12"/>
<keyword evidence="5 12" id="KW-0662">Pyridine nucleotide biosynthesis</keyword>
<dbReference type="CDD" id="cd02165">
    <property type="entry name" value="NMNAT"/>
    <property type="match status" value="1"/>
</dbReference>
<dbReference type="HAMAP" id="MF_00244">
    <property type="entry name" value="NaMN_adenylyltr"/>
    <property type="match status" value="1"/>
</dbReference>
<dbReference type="InterPro" id="IPR004821">
    <property type="entry name" value="Cyt_trans-like"/>
</dbReference>
<comment type="catalytic activity">
    <reaction evidence="11 12">
        <text>nicotinate beta-D-ribonucleotide + ATP + H(+) = deamido-NAD(+) + diphosphate</text>
        <dbReference type="Rhea" id="RHEA:22860"/>
        <dbReference type="ChEBI" id="CHEBI:15378"/>
        <dbReference type="ChEBI" id="CHEBI:30616"/>
        <dbReference type="ChEBI" id="CHEBI:33019"/>
        <dbReference type="ChEBI" id="CHEBI:57502"/>
        <dbReference type="ChEBI" id="CHEBI:58437"/>
        <dbReference type="EC" id="2.7.7.18"/>
    </reaction>
</comment>
<feature type="domain" description="Cytidyltransferase-like" evidence="14">
    <location>
        <begin position="11"/>
        <end position="164"/>
    </location>
</feature>
<dbReference type="Gene3D" id="3.40.50.620">
    <property type="entry name" value="HUPs"/>
    <property type="match status" value="1"/>
</dbReference>
<dbReference type="InterPro" id="IPR014729">
    <property type="entry name" value="Rossmann-like_a/b/a_fold"/>
</dbReference>
<evidence type="ECO:0000256" key="10">
    <source>
        <dbReference type="ARBA" id="ARBA00023027"/>
    </source>
</evidence>
<dbReference type="PANTHER" id="PTHR39321">
    <property type="entry name" value="NICOTINATE-NUCLEOTIDE ADENYLYLTRANSFERASE-RELATED"/>
    <property type="match status" value="1"/>
</dbReference>
<dbReference type="Pfam" id="PF01467">
    <property type="entry name" value="CTP_transf_like"/>
    <property type="match status" value="1"/>
</dbReference>
<protein>
    <recommendedName>
        <fullName evidence="12 13">Multifunctional fusion protein</fullName>
    </recommendedName>
    <domain>
        <recommendedName>
            <fullName evidence="12">Probable nicotinate-nucleotide adenylyltransferase</fullName>
            <ecNumber evidence="12">2.7.7.18</ecNumber>
        </recommendedName>
        <alternativeName>
            <fullName evidence="12">Deamido-NAD(+) diphosphorylase</fullName>
        </alternativeName>
        <alternativeName>
            <fullName evidence="12">Deamido-NAD(+) pyrophosphorylase</fullName>
        </alternativeName>
        <alternativeName>
            <fullName evidence="12">Nicotinate mononucleotide adenylyltransferase</fullName>
            <shortName evidence="12">NaMN adenylyltransferase</shortName>
        </alternativeName>
    </domain>
    <domain>
        <recommendedName>
            <fullName evidence="13">Ribosomal silencing factor RsfS</fullName>
        </recommendedName>
    </domain>
</protein>
<dbReference type="SUPFAM" id="SSF52374">
    <property type="entry name" value="Nucleotidylyl transferase"/>
    <property type="match status" value="1"/>
</dbReference>
<evidence type="ECO:0000256" key="12">
    <source>
        <dbReference type="HAMAP-Rule" id="MF_00244"/>
    </source>
</evidence>
<evidence type="ECO:0000256" key="5">
    <source>
        <dbReference type="ARBA" id="ARBA00022642"/>
    </source>
</evidence>
<evidence type="ECO:0000256" key="11">
    <source>
        <dbReference type="ARBA" id="ARBA00048721"/>
    </source>
</evidence>
<comment type="subcellular location">
    <subcellularLocation>
        <location evidence="13">Cytoplasm</location>
    </subcellularLocation>
</comment>